<evidence type="ECO:0008006" key="5">
    <source>
        <dbReference type="Google" id="ProtNLM"/>
    </source>
</evidence>
<keyword evidence="2" id="KW-0472">Membrane</keyword>
<sequence length="273" mass="30366">MPVLESTDKIAPKSILRHRPIEGPTSRGKQPKSFVSDAAIPTPILRASRRLRQHAHEEAAPADRASHLADQSAELLSDGRALLRKIVRSRPGPGSRAVRPLPLNTSSPGRKPRRITSAFVFSIVLGMAGMVLLWMLFGLVSNWGTTLWDDAHYGRPRTYQTDVRVGHNHDQTGTPSHFIALNLQRRIQVIEFPGGDATHTRVFLVPLLEPPSTDLVPVTLTFVDVNNDKQLDMVVLFEQQRVVFLNDGQSFRLPLPSEQDQVAQSLRQLGLSH</sequence>
<dbReference type="RefSeq" id="WP_149400595.1">
    <property type="nucleotide sequence ID" value="NZ_BIXY01000011.1"/>
</dbReference>
<evidence type="ECO:0000313" key="3">
    <source>
        <dbReference type="EMBL" id="GCF07587.1"/>
    </source>
</evidence>
<accession>A0A5A5T8A4</accession>
<dbReference type="EMBL" id="BIXY01000011">
    <property type="protein sequence ID" value="GCF07587.1"/>
    <property type="molecule type" value="Genomic_DNA"/>
</dbReference>
<organism evidence="3 4">
    <name type="scientific">Dictyobacter arantiisoli</name>
    <dbReference type="NCBI Taxonomy" id="2014874"/>
    <lineage>
        <taxon>Bacteria</taxon>
        <taxon>Bacillati</taxon>
        <taxon>Chloroflexota</taxon>
        <taxon>Ktedonobacteria</taxon>
        <taxon>Ktedonobacterales</taxon>
        <taxon>Dictyobacteraceae</taxon>
        <taxon>Dictyobacter</taxon>
    </lineage>
</organism>
<keyword evidence="2" id="KW-0812">Transmembrane</keyword>
<gene>
    <name evidence="3" type="ORF">KDI_11510</name>
</gene>
<comment type="caution">
    <text evidence="3">The sequence shown here is derived from an EMBL/GenBank/DDBJ whole genome shotgun (WGS) entry which is preliminary data.</text>
</comment>
<dbReference type="OrthoDB" id="152579at2"/>
<dbReference type="AlphaFoldDB" id="A0A5A5T8A4"/>
<feature type="transmembrane region" description="Helical" evidence="2">
    <location>
        <begin position="118"/>
        <end position="137"/>
    </location>
</feature>
<proteinExistence type="predicted"/>
<feature type="compositionally biased region" description="Basic and acidic residues" evidence="1">
    <location>
        <begin position="1"/>
        <end position="11"/>
    </location>
</feature>
<keyword evidence="4" id="KW-1185">Reference proteome</keyword>
<evidence type="ECO:0000256" key="1">
    <source>
        <dbReference type="SAM" id="MobiDB-lite"/>
    </source>
</evidence>
<evidence type="ECO:0000256" key="2">
    <source>
        <dbReference type="SAM" id="Phobius"/>
    </source>
</evidence>
<feature type="region of interest" description="Disordered" evidence="1">
    <location>
        <begin position="87"/>
        <end position="110"/>
    </location>
</feature>
<keyword evidence="2" id="KW-1133">Transmembrane helix</keyword>
<dbReference type="Proteomes" id="UP000322530">
    <property type="component" value="Unassembled WGS sequence"/>
</dbReference>
<evidence type="ECO:0000313" key="4">
    <source>
        <dbReference type="Proteomes" id="UP000322530"/>
    </source>
</evidence>
<feature type="region of interest" description="Disordered" evidence="1">
    <location>
        <begin position="1"/>
        <end position="35"/>
    </location>
</feature>
<protein>
    <recommendedName>
        <fullName evidence="5">VCBS repeat-containing protein</fullName>
    </recommendedName>
</protein>
<name>A0A5A5T8A4_9CHLR</name>
<reference evidence="3 4" key="1">
    <citation type="submission" date="2019-01" db="EMBL/GenBank/DDBJ databases">
        <title>Draft genome sequence of Dictyobacter sp. Uno17.</title>
        <authorList>
            <person name="Wang C.M."/>
            <person name="Zheng Y."/>
            <person name="Sakai Y."/>
            <person name="Abe K."/>
            <person name="Yokota A."/>
            <person name="Yabe S."/>
        </authorList>
    </citation>
    <scope>NUCLEOTIDE SEQUENCE [LARGE SCALE GENOMIC DNA]</scope>
    <source>
        <strain evidence="3 4">Uno17</strain>
    </source>
</reference>